<evidence type="ECO:0000256" key="1">
    <source>
        <dbReference type="SAM" id="MobiDB-lite"/>
    </source>
</evidence>
<name>A0AA39PLH8_9AGAR</name>
<proteinExistence type="predicted"/>
<feature type="region of interest" description="Disordered" evidence="1">
    <location>
        <begin position="106"/>
        <end position="128"/>
    </location>
</feature>
<protein>
    <submittedName>
        <fullName evidence="2">Uncharacterized protein</fullName>
    </submittedName>
</protein>
<keyword evidence="3" id="KW-1185">Reference proteome</keyword>
<dbReference type="Proteomes" id="UP001175227">
    <property type="component" value="Unassembled WGS sequence"/>
</dbReference>
<accession>A0AA39PLH8</accession>
<dbReference type="AlphaFoldDB" id="A0AA39PLH8"/>
<sequence>MGEMSEWHVSPEQKQFLWPYLSAYRQVKKTARTKPKAYAQFQSQLWLLWHDRFRSELLAPDHLDIEACNHWYACRQEDLALIVQTLEFWEPFYMAGRKLAMSDREKESLKKDAPIVDGGDSIQRSGRVPKPRKFLDYEL</sequence>
<dbReference type="EMBL" id="JAUEPR010000004">
    <property type="protein sequence ID" value="KAK0486527.1"/>
    <property type="molecule type" value="Genomic_DNA"/>
</dbReference>
<evidence type="ECO:0000313" key="3">
    <source>
        <dbReference type="Proteomes" id="UP001175227"/>
    </source>
</evidence>
<comment type="caution">
    <text evidence="2">The sequence shown here is derived from an EMBL/GenBank/DDBJ whole genome shotgun (WGS) entry which is preliminary data.</text>
</comment>
<evidence type="ECO:0000313" key="2">
    <source>
        <dbReference type="EMBL" id="KAK0486527.1"/>
    </source>
</evidence>
<reference evidence="2" key="1">
    <citation type="submission" date="2023-06" db="EMBL/GenBank/DDBJ databases">
        <authorList>
            <consortium name="Lawrence Berkeley National Laboratory"/>
            <person name="Ahrendt S."/>
            <person name="Sahu N."/>
            <person name="Indic B."/>
            <person name="Wong-Bajracharya J."/>
            <person name="Merenyi Z."/>
            <person name="Ke H.-M."/>
            <person name="Monk M."/>
            <person name="Kocsube S."/>
            <person name="Drula E."/>
            <person name="Lipzen A."/>
            <person name="Balint B."/>
            <person name="Henrissat B."/>
            <person name="Andreopoulos B."/>
            <person name="Martin F.M."/>
            <person name="Harder C.B."/>
            <person name="Rigling D."/>
            <person name="Ford K.L."/>
            <person name="Foster G.D."/>
            <person name="Pangilinan J."/>
            <person name="Papanicolaou A."/>
            <person name="Barry K."/>
            <person name="LaButti K."/>
            <person name="Viragh M."/>
            <person name="Koriabine M."/>
            <person name="Yan M."/>
            <person name="Riley R."/>
            <person name="Champramary S."/>
            <person name="Plett K.L."/>
            <person name="Tsai I.J."/>
            <person name="Slot J."/>
            <person name="Sipos G."/>
            <person name="Plett J."/>
            <person name="Nagy L.G."/>
            <person name="Grigoriev I.V."/>
        </authorList>
    </citation>
    <scope>NUCLEOTIDE SEQUENCE</scope>
    <source>
        <strain evidence="2">ICMP 16352</strain>
    </source>
</reference>
<gene>
    <name evidence="2" type="ORF">IW261DRAFT_1559946</name>
</gene>
<organism evidence="2 3">
    <name type="scientific">Armillaria novae-zelandiae</name>
    <dbReference type="NCBI Taxonomy" id="153914"/>
    <lineage>
        <taxon>Eukaryota</taxon>
        <taxon>Fungi</taxon>
        <taxon>Dikarya</taxon>
        <taxon>Basidiomycota</taxon>
        <taxon>Agaricomycotina</taxon>
        <taxon>Agaricomycetes</taxon>
        <taxon>Agaricomycetidae</taxon>
        <taxon>Agaricales</taxon>
        <taxon>Marasmiineae</taxon>
        <taxon>Physalacriaceae</taxon>
        <taxon>Armillaria</taxon>
    </lineage>
</organism>